<name>A0A3B0YLW4_9ZZZZ</name>
<sequence>MAKSAILSLHPLPSLASYFEPSQEFTARVTMDSPAILAMTDLRQQIAVTIEPNVSIDWALQQMKSAGVRLLFVVSSSKKILGLITSTDIQGEKPMQFRQELNLRHEEIMVRDIMTPHSKLEATKVADVMRATVADVVAMMESAGRRHALVLDEDPHSAVPAVRGIFSATQIEKQLDRVIETIGVARTFAEVESVLNS</sequence>
<accession>A0A3B0YLW4</accession>
<evidence type="ECO:0000259" key="1">
    <source>
        <dbReference type="PROSITE" id="PS51371"/>
    </source>
</evidence>
<dbReference type="InterPro" id="IPR046342">
    <property type="entry name" value="CBS_dom_sf"/>
</dbReference>
<reference evidence="2" key="1">
    <citation type="submission" date="2018-06" db="EMBL/GenBank/DDBJ databases">
        <authorList>
            <person name="Zhirakovskaya E."/>
        </authorList>
    </citation>
    <scope>NUCLEOTIDE SEQUENCE</scope>
</reference>
<dbReference type="SUPFAM" id="SSF54631">
    <property type="entry name" value="CBS-domain pair"/>
    <property type="match status" value="1"/>
</dbReference>
<organism evidence="2">
    <name type="scientific">hydrothermal vent metagenome</name>
    <dbReference type="NCBI Taxonomy" id="652676"/>
    <lineage>
        <taxon>unclassified sequences</taxon>
        <taxon>metagenomes</taxon>
        <taxon>ecological metagenomes</taxon>
    </lineage>
</organism>
<evidence type="ECO:0000313" key="2">
    <source>
        <dbReference type="EMBL" id="VAW75259.1"/>
    </source>
</evidence>
<dbReference type="AlphaFoldDB" id="A0A3B0YLW4"/>
<dbReference type="EMBL" id="UOFN01000046">
    <property type="protein sequence ID" value="VAW75259.1"/>
    <property type="molecule type" value="Genomic_DNA"/>
</dbReference>
<feature type="domain" description="CBS" evidence="1">
    <location>
        <begin position="39"/>
        <end position="100"/>
    </location>
</feature>
<gene>
    <name evidence="2" type="ORF">MNBD_GAMMA15-2004</name>
</gene>
<proteinExistence type="predicted"/>
<dbReference type="InterPro" id="IPR000644">
    <property type="entry name" value="CBS_dom"/>
</dbReference>
<protein>
    <submittedName>
        <fullName evidence="2">CBS domain protein</fullName>
    </submittedName>
</protein>
<dbReference type="Pfam" id="PF00571">
    <property type="entry name" value="CBS"/>
    <property type="match status" value="1"/>
</dbReference>
<dbReference type="PROSITE" id="PS51371">
    <property type="entry name" value="CBS"/>
    <property type="match status" value="1"/>
</dbReference>
<dbReference type="Gene3D" id="3.10.580.10">
    <property type="entry name" value="CBS-domain"/>
    <property type="match status" value="1"/>
</dbReference>